<gene>
    <name evidence="5" type="ORF">METZ01_LOCUS306215</name>
</gene>
<dbReference type="AlphaFoldDB" id="A0A382N1F1"/>
<dbReference type="GO" id="GO:0006508">
    <property type="term" value="P:proteolysis"/>
    <property type="evidence" value="ECO:0007669"/>
    <property type="project" value="UniProtKB-KW"/>
</dbReference>
<dbReference type="Pfam" id="PF07687">
    <property type="entry name" value="M20_dimer"/>
    <property type="match status" value="1"/>
</dbReference>
<keyword evidence="2" id="KW-0479">Metal-binding</keyword>
<name>A0A382N1F1_9ZZZZ</name>
<dbReference type="SUPFAM" id="SSF53187">
    <property type="entry name" value="Zn-dependent exopeptidases"/>
    <property type="match status" value="1"/>
</dbReference>
<reference evidence="5" key="1">
    <citation type="submission" date="2018-05" db="EMBL/GenBank/DDBJ databases">
        <authorList>
            <person name="Lanie J.A."/>
            <person name="Ng W.-L."/>
            <person name="Kazmierczak K.M."/>
            <person name="Andrzejewski T.M."/>
            <person name="Davidsen T.M."/>
            <person name="Wayne K.J."/>
            <person name="Tettelin H."/>
            <person name="Glass J.I."/>
            <person name="Rusch D."/>
            <person name="Podicherti R."/>
            <person name="Tsui H.-C.T."/>
            <person name="Winkler M.E."/>
        </authorList>
    </citation>
    <scope>NUCLEOTIDE SEQUENCE</scope>
</reference>
<dbReference type="Gene3D" id="3.30.70.360">
    <property type="match status" value="1"/>
</dbReference>
<dbReference type="EMBL" id="UINC01096462">
    <property type="protein sequence ID" value="SVC53361.1"/>
    <property type="molecule type" value="Genomic_DNA"/>
</dbReference>
<protein>
    <recommendedName>
        <fullName evidence="4">Peptidase M20 dimerisation domain-containing protein</fullName>
    </recommendedName>
</protein>
<dbReference type="PANTHER" id="PTHR43270:SF8">
    <property type="entry name" value="DI- AND TRIPEPTIDASE DUG2-RELATED"/>
    <property type="match status" value="1"/>
</dbReference>
<dbReference type="InterPro" id="IPR011650">
    <property type="entry name" value="Peptidase_M20_dimer"/>
</dbReference>
<dbReference type="GO" id="GO:0008233">
    <property type="term" value="F:peptidase activity"/>
    <property type="evidence" value="ECO:0007669"/>
    <property type="project" value="UniProtKB-KW"/>
</dbReference>
<evidence type="ECO:0000256" key="1">
    <source>
        <dbReference type="ARBA" id="ARBA00022670"/>
    </source>
</evidence>
<evidence type="ECO:0000259" key="4">
    <source>
        <dbReference type="Pfam" id="PF07687"/>
    </source>
</evidence>
<evidence type="ECO:0000256" key="2">
    <source>
        <dbReference type="ARBA" id="ARBA00022723"/>
    </source>
</evidence>
<organism evidence="5">
    <name type="scientific">marine metagenome</name>
    <dbReference type="NCBI Taxonomy" id="408172"/>
    <lineage>
        <taxon>unclassified sequences</taxon>
        <taxon>metagenomes</taxon>
        <taxon>ecological metagenomes</taxon>
    </lineage>
</organism>
<dbReference type="InterPro" id="IPR051458">
    <property type="entry name" value="Cyt/Met_Dipeptidase"/>
</dbReference>
<feature type="domain" description="Peptidase M20 dimerisation" evidence="4">
    <location>
        <begin position="12"/>
        <end position="165"/>
    </location>
</feature>
<dbReference type="Gene3D" id="3.40.630.10">
    <property type="entry name" value="Zn peptidases"/>
    <property type="match status" value="1"/>
</dbReference>
<evidence type="ECO:0000256" key="3">
    <source>
        <dbReference type="ARBA" id="ARBA00022801"/>
    </source>
</evidence>
<sequence>RHPSNKPTLTFGARGIVTIQLKVQGPKFPQHSGHYGNYVPNPAVRLSQLIASMKDDNGKVTIPGYYDGVTISEEARSIMSAVPDDEDKIRRSIGFSKPDQVANTYQESIQYPSLNVRGMKSGWVEKEVRTIIPSFALAEIDVRLVKETDPKRMVKLIKNHIKSEGYYIIDRDPTDSERAKHNKIITFNHRIGYLAFRTPVNSEIADWLRAALINGFGEEPIIKRTSGGSVPISPFVNTLNVPAVTVPTVNPDNNQHSPNENLRVGNLIESIRTHVALLIQPY</sequence>
<evidence type="ECO:0000313" key="5">
    <source>
        <dbReference type="EMBL" id="SVC53361.1"/>
    </source>
</evidence>
<keyword evidence="1" id="KW-0645">Protease</keyword>
<dbReference type="PANTHER" id="PTHR43270">
    <property type="entry name" value="BETA-ALA-HIS DIPEPTIDASE"/>
    <property type="match status" value="1"/>
</dbReference>
<accession>A0A382N1F1</accession>
<proteinExistence type="predicted"/>
<feature type="non-terminal residue" evidence="5">
    <location>
        <position position="1"/>
    </location>
</feature>
<keyword evidence="3" id="KW-0378">Hydrolase</keyword>
<dbReference type="GO" id="GO:0046872">
    <property type="term" value="F:metal ion binding"/>
    <property type="evidence" value="ECO:0007669"/>
    <property type="project" value="UniProtKB-KW"/>
</dbReference>